<comment type="caution">
    <text evidence="1">The sequence shown here is derived from an EMBL/GenBank/DDBJ whole genome shotgun (WGS) entry which is preliminary data.</text>
</comment>
<accession>A0A8S0Z348</accession>
<keyword evidence="2" id="KW-1185">Reference proteome</keyword>
<dbReference type="Proteomes" id="UP000494106">
    <property type="component" value="Unassembled WGS sequence"/>
</dbReference>
<name>A0A8S0Z348_ARCPL</name>
<organism evidence="1 2">
    <name type="scientific">Arctia plantaginis</name>
    <name type="common">Wood tiger moth</name>
    <name type="synonym">Phalaena plantaginis</name>
    <dbReference type="NCBI Taxonomy" id="874455"/>
    <lineage>
        <taxon>Eukaryota</taxon>
        <taxon>Metazoa</taxon>
        <taxon>Ecdysozoa</taxon>
        <taxon>Arthropoda</taxon>
        <taxon>Hexapoda</taxon>
        <taxon>Insecta</taxon>
        <taxon>Pterygota</taxon>
        <taxon>Neoptera</taxon>
        <taxon>Endopterygota</taxon>
        <taxon>Lepidoptera</taxon>
        <taxon>Glossata</taxon>
        <taxon>Ditrysia</taxon>
        <taxon>Noctuoidea</taxon>
        <taxon>Erebidae</taxon>
        <taxon>Arctiinae</taxon>
        <taxon>Arctia</taxon>
    </lineage>
</organism>
<sequence length="250" mass="27016">MFVSLSAHTSQLHCRALALVRTRAGVSAVHSRGERNQRAGTGCTGQRRVAAVGCRYDANIDCGVVGIERSVTGAERAAWCSGRVVARAAAVGNAVAARQVIVIGAAVPLSRRPSLSARTRTLVAVCVMLAHRSFFSRSRRRLTPRRRRRSRFLRCGGWRPPQGRPDAVGADEGGGRCTPFFFKASLSFLVFFMLVLVSVRLCAWPPPLGGPPASDQLGRAARDARLKSLFAVLSPPPYAPLSLRSLLRRC</sequence>
<gene>
    <name evidence="1" type="ORF">APLA_LOCUS2688</name>
</gene>
<evidence type="ECO:0000313" key="1">
    <source>
        <dbReference type="EMBL" id="CAB3226022.1"/>
    </source>
</evidence>
<protein>
    <submittedName>
        <fullName evidence="1">Uncharacterized protein</fullName>
    </submittedName>
</protein>
<dbReference type="OrthoDB" id="7483386at2759"/>
<dbReference type="EMBL" id="CADEBC010000208">
    <property type="protein sequence ID" value="CAB3226022.1"/>
    <property type="molecule type" value="Genomic_DNA"/>
</dbReference>
<evidence type="ECO:0000313" key="2">
    <source>
        <dbReference type="Proteomes" id="UP000494106"/>
    </source>
</evidence>
<dbReference type="AlphaFoldDB" id="A0A8S0Z348"/>
<proteinExistence type="predicted"/>
<reference evidence="1 2" key="1">
    <citation type="submission" date="2020-04" db="EMBL/GenBank/DDBJ databases">
        <authorList>
            <person name="Wallbank WR R."/>
            <person name="Pardo Diaz C."/>
            <person name="Kozak K."/>
            <person name="Martin S."/>
            <person name="Jiggins C."/>
            <person name="Moest M."/>
            <person name="Warren A I."/>
            <person name="Byers J.R.P. K."/>
            <person name="Montejo-Kovacevich G."/>
            <person name="Yen C E."/>
        </authorList>
    </citation>
    <scope>NUCLEOTIDE SEQUENCE [LARGE SCALE GENOMIC DNA]</scope>
</reference>